<dbReference type="eggNOG" id="ENOG50332EM">
    <property type="taxonomic scope" value="Bacteria"/>
</dbReference>
<sequence length="131" mass="14491">MNWFKKIQPSLRAASGLEWRLWRKLPLIALAGTVLPLLCLALVHLLSDSAPSAAELRRVQMMDYVIGGVIVFHWSMVVTIGIGCVIVMVMKGPGYVADGYRVSHSDQPRATPETAEEASAYRLPEVVERSE</sequence>
<gene>
    <name evidence="3" type="ordered locus">Pnap_1322</name>
</gene>
<dbReference type="AlphaFoldDB" id="A1VLV9"/>
<reference evidence="4" key="1">
    <citation type="journal article" date="2009" name="Environ. Microbiol.">
        <title>The genome of Polaromonas naphthalenivorans strain CJ2, isolated from coal tar-contaminated sediment, reveals physiological and metabolic versatility and evolution through extensive horizontal gene transfer.</title>
        <authorList>
            <person name="Yagi J.M."/>
            <person name="Sims D."/>
            <person name="Brettin T."/>
            <person name="Bruce D."/>
            <person name="Madsen E.L."/>
        </authorList>
    </citation>
    <scope>NUCLEOTIDE SEQUENCE [LARGE SCALE GENOMIC DNA]</scope>
    <source>
        <strain evidence="4">CJ2</strain>
    </source>
</reference>
<keyword evidence="4" id="KW-1185">Reference proteome</keyword>
<keyword evidence="2" id="KW-0812">Transmembrane</keyword>
<feature type="transmembrane region" description="Helical" evidence="2">
    <location>
        <begin position="64"/>
        <end position="89"/>
    </location>
</feature>
<dbReference type="EMBL" id="CP000529">
    <property type="protein sequence ID" value="ABM36637.1"/>
    <property type="molecule type" value="Genomic_DNA"/>
</dbReference>
<evidence type="ECO:0000313" key="3">
    <source>
        <dbReference type="EMBL" id="ABM36637.1"/>
    </source>
</evidence>
<keyword evidence="2" id="KW-1133">Transmembrane helix</keyword>
<accession>A1VLV9</accession>
<dbReference type="KEGG" id="pna:Pnap_1322"/>
<proteinExistence type="predicted"/>
<dbReference type="Proteomes" id="UP000000644">
    <property type="component" value="Chromosome"/>
</dbReference>
<evidence type="ECO:0000313" key="4">
    <source>
        <dbReference type="Proteomes" id="UP000000644"/>
    </source>
</evidence>
<dbReference type="STRING" id="365044.Pnap_1322"/>
<feature type="region of interest" description="Disordered" evidence="1">
    <location>
        <begin position="103"/>
        <end position="131"/>
    </location>
</feature>
<dbReference type="HOGENOM" id="CLU_2046779_0_0_4"/>
<evidence type="ECO:0000256" key="1">
    <source>
        <dbReference type="SAM" id="MobiDB-lite"/>
    </source>
</evidence>
<evidence type="ECO:0000256" key="2">
    <source>
        <dbReference type="SAM" id="Phobius"/>
    </source>
</evidence>
<name>A1VLV9_POLNA</name>
<protein>
    <recommendedName>
        <fullName evidence="5">Transmembrane protein</fullName>
    </recommendedName>
</protein>
<evidence type="ECO:0008006" key="5">
    <source>
        <dbReference type="Google" id="ProtNLM"/>
    </source>
</evidence>
<keyword evidence="2" id="KW-0472">Membrane</keyword>
<organism evidence="3 4">
    <name type="scientific">Polaromonas naphthalenivorans (strain CJ2)</name>
    <dbReference type="NCBI Taxonomy" id="365044"/>
    <lineage>
        <taxon>Bacteria</taxon>
        <taxon>Pseudomonadati</taxon>
        <taxon>Pseudomonadota</taxon>
        <taxon>Betaproteobacteria</taxon>
        <taxon>Burkholderiales</taxon>
        <taxon>Comamonadaceae</taxon>
        <taxon>Polaromonas</taxon>
    </lineage>
</organism>